<dbReference type="VEuPathDB" id="FungiDB:PSTT_01920"/>
<keyword evidence="2" id="KW-1185">Reference proteome</keyword>
<evidence type="ECO:0000313" key="2">
    <source>
        <dbReference type="Proteomes" id="UP000239156"/>
    </source>
</evidence>
<gene>
    <name evidence="1" type="ORF">PSTT_01920</name>
</gene>
<accession>A0A2S4W1M6</accession>
<name>A0A2S4W1M6_9BASI</name>
<dbReference type="EMBL" id="PKSL01000011">
    <property type="protein sequence ID" value="POW15680.1"/>
    <property type="molecule type" value="Genomic_DNA"/>
</dbReference>
<reference evidence="1" key="1">
    <citation type="submission" date="2017-12" db="EMBL/GenBank/DDBJ databases">
        <title>Gene loss provides genomic basis for host adaptation in cereal stripe rust fungi.</title>
        <authorList>
            <person name="Xia C."/>
        </authorList>
    </citation>
    <scope>NUCLEOTIDE SEQUENCE [LARGE SCALE GENOMIC DNA]</scope>
    <source>
        <strain evidence="1">93-210</strain>
    </source>
</reference>
<proteinExistence type="predicted"/>
<protein>
    <submittedName>
        <fullName evidence="1">Uncharacterized protein</fullName>
    </submittedName>
</protein>
<comment type="caution">
    <text evidence="1">The sequence shown here is derived from an EMBL/GenBank/DDBJ whole genome shotgun (WGS) entry which is preliminary data.</text>
</comment>
<sequence length="152" mass="16851">MVAPQPPPISSPLVSSSTGSARAPVHFGSYQCNPKSSVLIKIRLARRNPSLTSAAKHSYRLTDKGLELIAEKGPLVSCPIPAHVIVEEYRAAARRRQSPLPPDLNLCLWILIHSMLIIFNYPSCHHPTESFFIYTSQRAYSLPLSSKLEFLS</sequence>
<organism evidence="1 2">
    <name type="scientific">Puccinia striiformis</name>
    <dbReference type="NCBI Taxonomy" id="27350"/>
    <lineage>
        <taxon>Eukaryota</taxon>
        <taxon>Fungi</taxon>
        <taxon>Dikarya</taxon>
        <taxon>Basidiomycota</taxon>
        <taxon>Pucciniomycotina</taxon>
        <taxon>Pucciniomycetes</taxon>
        <taxon>Pucciniales</taxon>
        <taxon>Pucciniaceae</taxon>
        <taxon>Puccinia</taxon>
    </lineage>
</organism>
<dbReference type="AlphaFoldDB" id="A0A2S4W1M6"/>
<dbReference type="Proteomes" id="UP000239156">
    <property type="component" value="Unassembled WGS sequence"/>
</dbReference>
<evidence type="ECO:0000313" key="1">
    <source>
        <dbReference type="EMBL" id="POW15680.1"/>
    </source>
</evidence>